<evidence type="ECO:0000313" key="3">
    <source>
        <dbReference type="Proteomes" id="UP000255106"/>
    </source>
</evidence>
<protein>
    <submittedName>
        <fullName evidence="2">Uncharacterized protein</fullName>
    </submittedName>
</protein>
<name>A0A0M7JIZ4_ENTCL</name>
<gene>
    <name evidence="2" type="ORF">NCTC10005_07601</name>
</gene>
<accession>A0A0M7JIZ4</accession>
<feature type="transmembrane region" description="Helical" evidence="1">
    <location>
        <begin position="41"/>
        <end position="63"/>
    </location>
</feature>
<dbReference type="EMBL" id="UGJB01000004">
    <property type="protein sequence ID" value="STQ14732.1"/>
    <property type="molecule type" value="Genomic_DNA"/>
</dbReference>
<feature type="transmembrane region" description="Helical" evidence="1">
    <location>
        <begin position="75"/>
        <end position="97"/>
    </location>
</feature>
<feature type="transmembrane region" description="Helical" evidence="1">
    <location>
        <begin position="109"/>
        <end position="131"/>
    </location>
</feature>
<evidence type="ECO:0000313" key="2">
    <source>
        <dbReference type="EMBL" id="STQ14732.1"/>
    </source>
</evidence>
<dbReference type="RefSeq" id="WP_054442362.1">
    <property type="nucleotide sequence ID" value="NZ_CP056776.1"/>
</dbReference>
<organism evidence="2 3">
    <name type="scientific">Enterobacter cloacae</name>
    <dbReference type="NCBI Taxonomy" id="550"/>
    <lineage>
        <taxon>Bacteria</taxon>
        <taxon>Pseudomonadati</taxon>
        <taxon>Pseudomonadota</taxon>
        <taxon>Gammaproteobacteria</taxon>
        <taxon>Enterobacterales</taxon>
        <taxon>Enterobacteriaceae</taxon>
        <taxon>Enterobacter</taxon>
        <taxon>Enterobacter cloacae complex</taxon>
    </lineage>
</organism>
<proteinExistence type="predicted"/>
<reference evidence="2 3" key="1">
    <citation type="submission" date="2018-06" db="EMBL/GenBank/DDBJ databases">
        <authorList>
            <consortium name="Pathogen Informatics"/>
            <person name="Doyle S."/>
        </authorList>
    </citation>
    <scope>NUCLEOTIDE SEQUENCE [LARGE SCALE GENOMIC DNA]</scope>
    <source>
        <strain evidence="2 3">NCTC10005</strain>
    </source>
</reference>
<keyword evidence="1" id="KW-1133">Transmembrane helix</keyword>
<dbReference type="Proteomes" id="UP000255106">
    <property type="component" value="Unassembled WGS sequence"/>
</dbReference>
<keyword evidence="1" id="KW-0812">Transmembrane</keyword>
<dbReference type="AlphaFoldDB" id="A0A0M7JIZ4"/>
<keyword evidence="1" id="KW-0472">Membrane</keyword>
<evidence type="ECO:0000256" key="1">
    <source>
        <dbReference type="SAM" id="Phobius"/>
    </source>
</evidence>
<feature type="transmembrane region" description="Helical" evidence="1">
    <location>
        <begin position="7"/>
        <end position="29"/>
    </location>
</feature>
<sequence>MKINIRFSRLFLLAIPLAIYGTELLFWYVMMKRNIFPPEYISWRVTILLTFVWISGFALYLCENAEKWPVLLMKLFSPVAGYILVACVATLDAFVMWDTKPFTDNYVDFFRLGFLGSYIIPLILVFLSGIFDNFSDM</sequence>